<dbReference type="GO" id="GO:0003723">
    <property type="term" value="F:RNA binding"/>
    <property type="evidence" value="ECO:0007669"/>
    <property type="project" value="UniProtKB-KW"/>
</dbReference>
<comment type="similarity">
    <text evidence="2">Belongs to the snRNP Sm proteins family.</text>
</comment>
<keyword evidence="4" id="KW-0747">Spliceosome</keyword>
<evidence type="ECO:0000256" key="1">
    <source>
        <dbReference type="ARBA" id="ARBA00004123"/>
    </source>
</evidence>
<evidence type="ECO:0000256" key="2">
    <source>
        <dbReference type="ARBA" id="ARBA00006850"/>
    </source>
</evidence>
<feature type="domain" description="Sm" evidence="12">
    <location>
        <begin position="9"/>
        <end position="89"/>
    </location>
</feature>
<evidence type="ECO:0000256" key="6">
    <source>
        <dbReference type="ARBA" id="ARBA00022990"/>
    </source>
</evidence>
<sequence length="100" mass="11169">MATERKKKESIFELSNFLDKRVRVKFQGGREATGVLKGFDALLNVVLDNTTECLRDPDDPFKLTDETRQLGLAVCRGTAVVLICPVDGMEPIANPFLQQE</sequence>
<evidence type="ECO:0000259" key="12">
    <source>
        <dbReference type="PROSITE" id="PS52002"/>
    </source>
</evidence>
<dbReference type="GO" id="GO:0071004">
    <property type="term" value="C:U2-type prespliceosome"/>
    <property type="evidence" value="ECO:0007669"/>
    <property type="project" value="TreeGrafter"/>
</dbReference>
<keyword evidence="14" id="KW-1185">Reference proteome</keyword>
<evidence type="ECO:0000256" key="5">
    <source>
        <dbReference type="ARBA" id="ARBA00022884"/>
    </source>
</evidence>
<keyword evidence="5" id="KW-0694">RNA-binding</keyword>
<evidence type="ECO:0000256" key="10">
    <source>
        <dbReference type="ARBA" id="ARBA00065431"/>
    </source>
</evidence>
<dbReference type="OrthoDB" id="2146at2759"/>
<reference evidence="14" key="1">
    <citation type="journal article" date="2017" name="bioRxiv">
        <title>Comparative analysis of the genomes of Stylophora pistillata and Acropora digitifera provides evidence for extensive differences between species of corals.</title>
        <authorList>
            <person name="Voolstra C.R."/>
            <person name="Li Y."/>
            <person name="Liew Y.J."/>
            <person name="Baumgarten S."/>
            <person name="Zoccola D."/>
            <person name="Flot J.-F."/>
            <person name="Tambutte S."/>
            <person name="Allemand D."/>
            <person name="Aranda M."/>
        </authorList>
    </citation>
    <scope>NUCLEOTIDE SEQUENCE [LARGE SCALE GENOMIC DNA]</scope>
</reference>
<dbReference type="GO" id="GO:1990726">
    <property type="term" value="C:Lsm1-7-Pat1 complex"/>
    <property type="evidence" value="ECO:0007669"/>
    <property type="project" value="TreeGrafter"/>
</dbReference>
<organism evidence="13 14">
    <name type="scientific">Stylophora pistillata</name>
    <name type="common">Smooth cauliflower coral</name>
    <dbReference type="NCBI Taxonomy" id="50429"/>
    <lineage>
        <taxon>Eukaryota</taxon>
        <taxon>Metazoa</taxon>
        <taxon>Cnidaria</taxon>
        <taxon>Anthozoa</taxon>
        <taxon>Hexacorallia</taxon>
        <taxon>Scleractinia</taxon>
        <taxon>Astrocoeniina</taxon>
        <taxon>Pocilloporidae</taxon>
        <taxon>Stylophora</taxon>
    </lineage>
</organism>
<dbReference type="GO" id="GO:0000398">
    <property type="term" value="P:mRNA splicing, via spliceosome"/>
    <property type="evidence" value="ECO:0007669"/>
    <property type="project" value="InterPro"/>
</dbReference>
<gene>
    <name evidence="13" type="primary">LSM7</name>
    <name evidence="13" type="ORF">AWC38_SpisGene13125</name>
</gene>
<dbReference type="Pfam" id="PF01423">
    <property type="entry name" value="LSM"/>
    <property type="match status" value="1"/>
</dbReference>
<dbReference type="InterPro" id="IPR047575">
    <property type="entry name" value="Sm"/>
</dbReference>
<dbReference type="GO" id="GO:0000956">
    <property type="term" value="P:nuclear-transcribed mRNA catabolic process"/>
    <property type="evidence" value="ECO:0007669"/>
    <property type="project" value="InterPro"/>
</dbReference>
<dbReference type="SUPFAM" id="SSF50182">
    <property type="entry name" value="Sm-like ribonucleoproteins"/>
    <property type="match status" value="1"/>
</dbReference>
<protein>
    <recommendedName>
        <fullName evidence="11">U6 snRNA-associated Sm-like protein LSm7</fullName>
    </recommendedName>
</protein>
<dbReference type="GO" id="GO:0005689">
    <property type="term" value="C:U12-type spliceosomal complex"/>
    <property type="evidence" value="ECO:0007669"/>
    <property type="project" value="TreeGrafter"/>
</dbReference>
<keyword evidence="8" id="KW-0539">Nucleus</keyword>
<evidence type="ECO:0000256" key="4">
    <source>
        <dbReference type="ARBA" id="ARBA00022728"/>
    </source>
</evidence>
<dbReference type="PROSITE" id="PS52002">
    <property type="entry name" value="SM"/>
    <property type="match status" value="1"/>
</dbReference>
<dbReference type="InterPro" id="IPR010920">
    <property type="entry name" value="LSM_dom_sf"/>
</dbReference>
<evidence type="ECO:0000313" key="14">
    <source>
        <dbReference type="Proteomes" id="UP000225706"/>
    </source>
</evidence>
<keyword evidence="7" id="KW-0508">mRNA splicing</keyword>
<dbReference type="GO" id="GO:0071013">
    <property type="term" value="C:catalytic step 2 spliceosome"/>
    <property type="evidence" value="ECO:0007669"/>
    <property type="project" value="TreeGrafter"/>
</dbReference>
<dbReference type="STRING" id="50429.A0A2B4S1K2"/>
<comment type="subcellular location">
    <subcellularLocation>
        <location evidence="1">Nucleus</location>
    </subcellularLocation>
</comment>
<proteinExistence type="inferred from homology"/>
<dbReference type="InterPro" id="IPR001163">
    <property type="entry name" value="Sm_dom_euk/arc"/>
</dbReference>
<dbReference type="FunFam" id="2.30.30.100:FF:000025">
    <property type="entry name" value="U6 snRNA-associated Sm-like protein LSm7"/>
    <property type="match status" value="1"/>
</dbReference>
<dbReference type="InterPro" id="IPR044641">
    <property type="entry name" value="Lsm7/SmG-like"/>
</dbReference>
<dbReference type="CDD" id="cd01729">
    <property type="entry name" value="LSm7"/>
    <property type="match status" value="1"/>
</dbReference>
<dbReference type="AlphaFoldDB" id="A0A2B4S1K2"/>
<dbReference type="EMBL" id="LSMT01000242">
    <property type="protein sequence ID" value="PFX22372.1"/>
    <property type="molecule type" value="Genomic_DNA"/>
</dbReference>
<name>A0A2B4S1K2_STYPI</name>
<evidence type="ECO:0000256" key="11">
    <source>
        <dbReference type="ARBA" id="ARBA00067761"/>
    </source>
</evidence>
<dbReference type="GO" id="GO:0005688">
    <property type="term" value="C:U6 snRNP"/>
    <property type="evidence" value="ECO:0007669"/>
    <property type="project" value="TreeGrafter"/>
</dbReference>
<comment type="caution">
    <text evidence="13">The sequence shown here is derived from an EMBL/GenBank/DDBJ whole genome shotgun (WGS) entry which is preliminary data.</text>
</comment>
<keyword evidence="3" id="KW-0507">mRNA processing</keyword>
<keyword evidence="6" id="KW-0007">Acetylation</keyword>
<dbReference type="InterPro" id="IPR017132">
    <property type="entry name" value="Lsm7"/>
</dbReference>
<accession>A0A2B4S1K2</accession>
<dbReference type="Proteomes" id="UP000225706">
    <property type="component" value="Unassembled WGS sequence"/>
</dbReference>
<dbReference type="PANTHER" id="PTHR10553:SF5">
    <property type="entry name" value="U6 SNRNA-ASSOCIATED SM-LIKE PROTEIN LSM7"/>
    <property type="match status" value="1"/>
</dbReference>
<evidence type="ECO:0000256" key="7">
    <source>
        <dbReference type="ARBA" id="ARBA00023187"/>
    </source>
</evidence>
<comment type="subunit">
    <text evidence="10">Component of the precatalytic spliceosome (spliceosome B complex). Component of the U4/U6-U5 tri-snRNP complex, a building block of the precatalytic spliceosome (spliceosome B complex). The U4/U6-U5 tri-snRNP complex is composed of the U4, U6 and U5 snRNAs and at least PRPF3, PRPF4, PRPF6, PRPF8, PRPF31, SNRNP200, TXNL4A, SNRNP40, SNRPB, SNRPD1, SNRPD2, SNRPD3, SNRPE, SNRPF, SNRPG, DDX23, CD2BP2, PPIH, SNU13, EFTUD2, SART1 and USP39, plus LSM2, LSM3, LSM4, LSM5, LSM6, LSM7 and LSM8. LSM2, LSM3, LSM4, LSM5, LSM6, LSM7 and LSM8 form a heptameric, ring-shaped subcomplex (the LSM2-8 complex) that is part of the U4/U6-U5 tri-snRNP complex and the precatalytic spliceosome. Interacts with TACC1.</text>
</comment>
<dbReference type="GO" id="GO:0097526">
    <property type="term" value="C:spliceosomal tri-snRNP complex"/>
    <property type="evidence" value="ECO:0007669"/>
    <property type="project" value="TreeGrafter"/>
</dbReference>
<dbReference type="PANTHER" id="PTHR10553">
    <property type="entry name" value="SMALL NUCLEAR RIBONUCLEOPROTEIN"/>
    <property type="match status" value="1"/>
</dbReference>
<keyword evidence="9" id="KW-0687">Ribonucleoprotein</keyword>
<evidence type="ECO:0000256" key="8">
    <source>
        <dbReference type="ARBA" id="ARBA00023242"/>
    </source>
</evidence>
<dbReference type="SMART" id="SM00651">
    <property type="entry name" value="Sm"/>
    <property type="match status" value="1"/>
</dbReference>
<evidence type="ECO:0000313" key="13">
    <source>
        <dbReference type="EMBL" id="PFX22372.1"/>
    </source>
</evidence>
<evidence type="ECO:0000256" key="9">
    <source>
        <dbReference type="ARBA" id="ARBA00023274"/>
    </source>
</evidence>
<dbReference type="Gene3D" id="2.30.30.100">
    <property type="match status" value="1"/>
</dbReference>
<evidence type="ECO:0000256" key="3">
    <source>
        <dbReference type="ARBA" id="ARBA00022664"/>
    </source>
</evidence>
<dbReference type="PIRSF" id="PIRSF037188">
    <property type="entry name" value="U6_snRNA_Lsm7"/>
    <property type="match status" value="1"/>
</dbReference>